<accession>A0A6N8EDQ2</accession>
<keyword evidence="2" id="KW-1185">Reference proteome</keyword>
<reference evidence="1 2" key="1">
    <citation type="submission" date="2019-11" db="EMBL/GenBank/DDBJ databases">
        <title>Whole-genome sequence of the anaerobic purple sulfur bacterium Allochromatium palmeri DSM 15591.</title>
        <authorList>
            <person name="Kyndt J.A."/>
            <person name="Meyer T.E."/>
        </authorList>
    </citation>
    <scope>NUCLEOTIDE SEQUENCE [LARGE SCALE GENOMIC DNA]</scope>
    <source>
        <strain evidence="1 2">DSM 15591</strain>
    </source>
</reference>
<dbReference type="EMBL" id="WNKT01000038">
    <property type="protein sequence ID" value="MTW22373.1"/>
    <property type="molecule type" value="Genomic_DNA"/>
</dbReference>
<evidence type="ECO:0000313" key="2">
    <source>
        <dbReference type="Proteomes" id="UP000434044"/>
    </source>
</evidence>
<dbReference type="Proteomes" id="UP000434044">
    <property type="component" value="Unassembled WGS sequence"/>
</dbReference>
<dbReference type="Pfam" id="PF10741">
    <property type="entry name" value="T2SSM_b"/>
    <property type="match status" value="1"/>
</dbReference>
<gene>
    <name evidence="1" type="ORF">GJ668_14950</name>
</gene>
<sequence>MTPKSSASRPFCLAVLGTVVLLPLLLLAAIAVPWLNRISTLNDTIATNSDQLQRYQRLVRTLPALQAELEQARTNDDFDAFYFKAPTQALAGAQLQTRIQEIVTAASGRLISTQILPPESQETPLRIRVRTQIQGSTETLMEVIYALDQARPFLFIERLSVRSSARPITNANPALARRRLVANQGGELTMRLDIYGFVLGGSAP</sequence>
<comment type="caution">
    <text evidence="1">The sequence shown here is derived from an EMBL/GenBank/DDBJ whole genome shotgun (WGS) entry which is preliminary data.</text>
</comment>
<dbReference type="InterPro" id="IPR034756">
    <property type="entry name" value="T2SSM_b"/>
</dbReference>
<dbReference type="AlphaFoldDB" id="A0A6N8EDQ2"/>
<dbReference type="NCBIfam" id="NF040576">
    <property type="entry name" value="T2SS_GspM_XpsM"/>
    <property type="match status" value="1"/>
</dbReference>
<protein>
    <submittedName>
        <fullName evidence="1">General secretion pathway protein GspM</fullName>
    </submittedName>
</protein>
<name>A0A6N8EDQ2_9GAMM</name>
<evidence type="ECO:0000313" key="1">
    <source>
        <dbReference type="EMBL" id="MTW22373.1"/>
    </source>
</evidence>
<dbReference type="RefSeq" id="WP_155450938.1">
    <property type="nucleotide sequence ID" value="NZ_WNKT01000038.1"/>
</dbReference>
<dbReference type="OrthoDB" id="5767259at2"/>
<organism evidence="1 2">
    <name type="scientific">Allochromatium palmeri</name>
    <dbReference type="NCBI Taxonomy" id="231048"/>
    <lineage>
        <taxon>Bacteria</taxon>
        <taxon>Pseudomonadati</taxon>
        <taxon>Pseudomonadota</taxon>
        <taxon>Gammaproteobacteria</taxon>
        <taxon>Chromatiales</taxon>
        <taxon>Chromatiaceae</taxon>
        <taxon>Allochromatium</taxon>
    </lineage>
</organism>
<proteinExistence type="predicted"/>